<evidence type="ECO:0000313" key="5">
    <source>
        <dbReference type="EMBL" id="EJT78823.1"/>
    </source>
</evidence>
<dbReference type="eggNOG" id="KOG2339">
    <property type="taxonomic scope" value="Eukaryota"/>
</dbReference>
<dbReference type="SUPFAM" id="SSF55120">
    <property type="entry name" value="Pseudouridine synthase"/>
    <property type="match status" value="1"/>
</dbReference>
<dbReference type="EMBL" id="GL385396">
    <property type="protein sequence ID" value="EJT78823.1"/>
    <property type="molecule type" value="Genomic_DNA"/>
</dbReference>
<dbReference type="CDD" id="cd02576">
    <property type="entry name" value="PseudoU_synth_ScPUS7"/>
    <property type="match status" value="1"/>
</dbReference>
<keyword evidence="2" id="KW-0413">Isomerase</keyword>
<gene>
    <name evidence="6" type="primary">20344377</name>
    <name evidence="5" type="ORF">GGTG_03919</name>
</gene>
<feature type="region of interest" description="Disordered" evidence="3">
    <location>
        <begin position="194"/>
        <end position="240"/>
    </location>
</feature>
<comment type="similarity">
    <text evidence="1">Belongs to the pseudouridine synthase TruD family.</text>
</comment>
<feature type="domain" description="TRUD" evidence="4">
    <location>
        <begin position="371"/>
        <end position="627"/>
    </location>
</feature>
<organism evidence="5">
    <name type="scientific">Gaeumannomyces tritici (strain R3-111a-1)</name>
    <name type="common">Wheat and barley take-all root rot fungus</name>
    <name type="synonym">Gaeumannomyces graminis var. tritici</name>
    <dbReference type="NCBI Taxonomy" id="644352"/>
    <lineage>
        <taxon>Eukaryota</taxon>
        <taxon>Fungi</taxon>
        <taxon>Dikarya</taxon>
        <taxon>Ascomycota</taxon>
        <taxon>Pezizomycotina</taxon>
        <taxon>Sordariomycetes</taxon>
        <taxon>Sordariomycetidae</taxon>
        <taxon>Magnaporthales</taxon>
        <taxon>Magnaporthaceae</taxon>
        <taxon>Gaeumannomyces</taxon>
    </lineage>
</organism>
<evidence type="ECO:0000259" key="4">
    <source>
        <dbReference type="PROSITE" id="PS50984"/>
    </source>
</evidence>
<dbReference type="GO" id="GO:0005634">
    <property type="term" value="C:nucleus"/>
    <property type="evidence" value="ECO:0007669"/>
    <property type="project" value="TreeGrafter"/>
</dbReference>
<dbReference type="EnsemblFungi" id="EJT78823">
    <property type="protein sequence ID" value="EJT78823"/>
    <property type="gene ID" value="GGTG_03919"/>
</dbReference>
<feature type="compositionally biased region" description="Basic and acidic residues" evidence="3">
    <location>
        <begin position="223"/>
        <end position="239"/>
    </location>
</feature>
<dbReference type="STRING" id="644352.J3NRL7"/>
<reference evidence="5" key="3">
    <citation type="submission" date="2010-09" db="EMBL/GenBank/DDBJ databases">
        <title>Annotation of Gaeumannomyces graminis var. tritici R3-111a-1.</title>
        <authorList>
            <consortium name="The Broad Institute Genome Sequencing Platform"/>
            <person name="Ma L.-J."/>
            <person name="Dead R."/>
            <person name="Young S.K."/>
            <person name="Zeng Q."/>
            <person name="Gargeya S."/>
            <person name="Fitzgerald M."/>
            <person name="Haas B."/>
            <person name="Abouelleil A."/>
            <person name="Alvarado L."/>
            <person name="Arachchi H.M."/>
            <person name="Berlin A."/>
            <person name="Brown A."/>
            <person name="Chapman S.B."/>
            <person name="Chen Z."/>
            <person name="Dunbar C."/>
            <person name="Freedman E."/>
            <person name="Gearin G."/>
            <person name="Gellesch M."/>
            <person name="Goldberg J."/>
            <person name="Griggs A."/>
            <person name="Gujja S."/>
            <person name="Heiman D."/>
            <person name="Howarth C."/>
            <person name="Larson L."/>
            <person name="Lui A."/>
            <person name="MacDonald P.J.P."/>
            <person name="Mehta T."/>
            <person name="Montmayeur A."/>
            <person name="Murphy C."/>
            <person name="Neiman D."/>
            <person name="Pearson M."/>
            <person name="Priest M."/>
            <person name="Roberts A."/>
            <person name="Saif S."/>
            <person name="Shea T."/>
            <person name="Shenoy N."/>
            <person name="Sisk P."/>
            <person name="Stolte C."/>
            <person name="Sykes S."/>
            <person name="Yandava C."/>
            <person name="Wortman J."/>
            <person name="Nusbaum C."/>
            <person name="Birren B."/>
        </authorList>
    </citation>
    <scope>NUCLEOTIDE SEQUENCE</scope>
    <source>
        <strain evidence="5">R3-111a-1</strain>
    </source>
</reference>
<reference evidence="6" key="4">
    <citation type="journal article" date="2015" name="G3 (Bethesda)">
        <title>Genome sequences of three phytopathogenic species of the Magnaporthaceae family of fungi.</title>
        <authorList>
            <person name="Okagaki L.H."/>
            <person name="Nunes C.C."/>
            <person name="Sailsbery J."/>
            <person name="Clay B."/>
            <person name="Brown D."/>
            <person name="John T."/>
            <person name="Oh Y."/>
            <person name="Young N."/>
            <person name="Fitzgerald M."/>
            <person name="Haas B.J."/>
            <person name="Zeng Q."/>
            <person name="Young S."/>
            <person name="Adiconis X."/>
            <person name="Fan L."/>
            <person name="Levin J.Z."/>
            <person name="Mitchell T.K."/>
            <person name="Okubara P.A."/>
            <person name="Farman M.L."/>
            <person name="Kohn L.M."/>
            <person name="Birren B."/>
            <person name="Ma L.-J."/>
            <person name="Dean R.A."/>
        </authorList>
    </citation>
    <scope>NUCLEOTIDE SEQUENCE</scope>
    <source>
        <strain evidence="6">R3-111a-1</strain>
    </source>
</reference>
<dbReference type="PIRSF" id="PIRSF037016">
    <property type="entry name" value="Pseudouridin_synth_euk_prd"/>
    <property type="match status" value="1"/>
</dbReference>
<evidence type="ECO:0000313" key="6">
    <source>
        <dbReference type="EnsemblFungi" id="EJT78823"/>
    </source>
</evidence>
<dbReference type="InterPro" id="IPR020103">
    <property type="entry name" value="PsdUridine_synth_cat_dom_sf"/>
</dbReference>
<reference evidence="6" key="5">
    <citation type="submission" date="2018-04" db="UniProtKB">
        <authorList>
            <consortium name="EnsemblFungi"/>
        </authorList>
    </citation>
    <scope>IDENTIFICATION</scope>
    <source>
        <strain evidence="6">R3-111a-1</strain>
    </source>
</reference>
<reference evidence="5" key="2">
    <citation type="submission" date="2010-07" db="EMBL/GenBank/DDBJ databases">
        <authorList>
            <consortium name="The Broad Institute Genome Sequencing Platform"/>
            <consortium name="Broad Institute Genome Sequencing Center for Infectious Disease"/>
            <person name="Ma L.-J."/>
            <person name="Dead R."/>
            <person name="Young S."/>
            <person name="Zeng Q."/>
            <person name="Koehrsen M."/>
            <person name="Alvarado L."/>
            <person name="Berlin A."/>
            <person name="Chapman S.B."/>
            <person name="Chen Z."/>
            <person name="Freedman E."/>
            <person name="Gellesch M."/>
            <person name="Goldberg J."/>
            <person name="Griggs A."/>
            <person name="Gujja S."/>
            <person name="Heilman E.R."/>
            <person name="Heiman D."/>
            <person name="Hepburn T."/>
            <person name="Howarth C."/>
            <person name="Jen D."/>
            <person name="Larson L."/>
            <person name="Mehta T."/>
            <person name="Neiman D."/>
            <person name="Pearson M."/>
            <person name="Roberts A."/>
            <person name="Saif S."/>
            <person name="Shea T."/>
            <person name="Shenoy N."/>
            <person name="Sisk P."/>
            <person name="Stolte C."/>
            <person name="Sykes S."/>
            <person name="Walk T."/>
            <person name="White J."/>
            <person name="Yandava C."/>
            <person name="Haas B."/>
            <person name="Nusbaum C."/>
            <person name="Birren B."/>
        </authorList>
    </citation>
    <scope>NUCLEOTIDE SEQUENCE</scope>
    <source>
        <strain evidence="5">R3-111a-1</strain>
    </source>
</reference>
<keyword evidence="7" id="KW-1185">Reference proteome</keyword>
<dbReference type="GO" id="GO:0001522">
    <property type="term" value="P:pseudouridine synthesis"/>
    <property type="evidence" value="ECO:0007669"/>
    <property type="project" value="InterPro"/>
</dbReference>
<dbReference type="Proteomes" id="UP000006039">
    <property type="component" value="Unassembled WGS sequence"/>
</dbReference>
<dbReference type="Pfam" id="PF01142">
    <property type="entry name" value="TruD"/>
    <property type="match status" value="1"/>
</dbReference>
<dbReference type="OrthoDB" id="447290at2759"/>
<accession>J3NRL7</accession>
<dbReference type="SMR" id="J3NRL7"/>
<dbReference type="PANTHER" id="PTHR13326:SF21">
    <property type="entry name" value="PSEUDOURIDYLATE SYNTHASE PUS7L"/>
    <property type="match status" value="1"/>
</dbReference>
<dbReference type="FunCoup" id="J3NRL7">
    <property type="interactions" value="1131"/>
</dbReference>
<dbReference type="GO" id="GO:0003723">
    <property type="term" value="F:RNA binding"/>
    <property type="evidence" value="ECO:0007669"/>
    <property type="project" value="InterPro"/>
</dbReference>
<proteinExistence type="inferred from homology"/>
<dbReference type="InterPro" id="IPR042214">
    <property type="entry name" value="TruD_catalytic"/>
</dbReference>
<dbReference type="Gene3D" id="3.30.2350.20">
    <property type="entry name" value="TruD, catalytic domain"/>
    <property type="match status" value="3"/>
</dbReference>
<feature type="region of interest" description="Disordered" evidence="3">
    <location>
        <begin position="823"/>
        <end position="871"/>
    </location>
</feature>
<dbReference type="HOGENOM" id="CLU_005281_0_0_1"/>
<dbReference type="RefSeq" id="XP_009219968.1">
    <property type="nucleotide sequence ID" value="XM_009221704.1"/>
</dbReference>
<sequence>MASHSNNSPHPVLAATHIASVRSAAEKRLGILFYASPIDYGWHGDIRKRYTDFLVNEVRKDGSVIHLSDFQQSSRRPRVDDAPTNNTAGAQSLDVRAPPAHPIKAEAGNTQAVAEATIITPINDADRDILTNMLGDTVVHELIDLDAKIQRKDNSSRGVLVSFPAIQDRQQRTLVHQEIRRIFSSRLETQAGDGGIINARAAPRNTGYRQNQNGPRQSQNGPRNRDNGWRGGQRAEPRAHRNQYLHFTLYKENKDTMDAINHIARLIKVKASNFGFAGTKDRRAATVQRVSVWNKDISDLVSLNDKMTGIRVGDFAFQKKPMQLGQHGGNQFVIAIKNVQLTRGGNFSIAHRLRMTEYCVQFALDNIVRTGFINYFGLQRFGTHAIGTQEIGMKILREDFTAAVDGILHVDPDLSLAIASGNSEARFHKDEFDRARAIAIWKMSGKAEAATRVLPKKYAAENSLIRHLGKAPNDHCGAILSITRGLRQLYCHAYQSYIWNYAASKRWSRYGDQVVVGDLVMVQPNESPIAQRSPAEDMSEDVNQEEEEFYQRARPLTKDEVASGRYTIFDVVLPAPGFDVIYPANDIGAFYSDFMARQENGGLNPYEMRRRQREFSLSGHYRKLMARFTATPMFAVRPYTEDEEQMHPTDRDLIEWRKFHKAAEIQSTANAWNNFANNADKFDAALLDEARRRRMQSPNMPSETRINDEWIETALDGGKRQKVQNPVKVETISHTQDHDMKENTPPPPIAEPDAISKNEDLTKTPSERADVPMANAELVQLSKNDDIKSMESKEANRPASAGLASPTTARPDLMGYLQAHLKKSAEDSENENAPMDRSQSPPDSKPAVATDGGSAPEQASKEIPSRATRATPPVNVFDDFAKFIHKDHPAVNVTGRVPLPVDGNGETVAASEDQKVAVILNFTLNSSNYATVCMREMMGQAAGN</sequence>
<evidence type="ECO:0000256" key="2">
    <source>
        <dbReference type="ARBA" id="ARBA00023235"/>
    </source>
</evidence>
<dbReference type="GO" id="GO:0009982">
    <property type="term" value="F:pseudouridine synthase activity"/>
    <property type="evidence" value="ECO:0007669"/>
    <property type="project" value="InterPro"/>
</dbReference>
<reference evidence="7" key="1">
    <citation type="submission" date="2010-07" db="EMBL/GenBank/DDBJ databases">
        <title>The genome sequence of Gaeumannomyces graminis var. tritici strain R3-111a-1.</title>
        <authorList>
            <consortium name="The Broad Institute Genome Sequencing Platform"/>
            <person name="Ma L.-J."/>
            <person name="Dead R."/>
            <person name="Young S."/>
            <person name="Zeng Q."/>
            <person name="Koehrsen M."/>
            <person name="Alvarado L."/>
            <person name="Berlin A."/>
            <person name="Chapman S.B."/>
            <person name="Chen Z."/>
            <person name="Freedman E."/>
            <person name="Gellesch M."/>
            <person name="Goldberg J."/>
            <person name="Griggs A."/>
            <person name="Gujja S."/>
            <person name="Heilman E.R."/>
            <person name="Heiman D."/>
            <person name="Hepburn T."/>
            <person name="Howarth C."/>
            <person name="Jen D."/>
            <person name="Larson L."/>
            <person name="Mehta T."/>
            <person name="Neiman D."/>
            <person name="Pearson M."/>
            <person name="Roberts A."/>
            <person name="Saif S."/>
            <person name="Shea T."/>
            <person name="Shenoy N."/>
            <person name="Sisk P."/>
            <person name="Stolte C."/>
            <person name="Sykes S."/>
            <person name="Walk T."/>
            <person name="White J."/>
            <person name="Yandava C."/>
            <person name="Haas B."/>
            <person name="Nusbaum C."/>
            <person name="Birren B."/>
        </authorList>
    </citation>
    <scope>NUCLEOTIDE SEQUENCE [LARGE SCALE GENOMIC DNA]</scope>
    <source>
        <strain evidence="7">R3-111a-1</strain>
    </source>
</reference>
<dbReference type="PROSITE" id="PS50984">
    <property type="entry name" value="TRUD"/>
    <property type="match status" value="1"/>
</dbReference>
<evidence type="ECO:0000256" key="1">
    <source>
        <dbReference type="ARBA" id="ARBA00007953"/>
    </source>
</evidence>
<feature type="compositionally biased region" description="Polar residues" evidence="3">
    <location>
        <begin position="207"/>
        <end position="222"/>
    </location>
</feature>
<name>J3NRL7_GAET3</name>
<dbReference type="GeneID" id="20344377"/>
<dbReference type="NCBIfam" id="TIGR00094">
    <property type="entry name" value="tRNA_TruD_broad"/>
    <property type="match status" value="1"/>
</dbReference>
<protein>
    <submittedName>
        <fullName evidence="5">tRNA pseudouridine synthase D</fullName>
    </submittedName>
</protein>
<dbReference type="VEuPathDB" id="FungiDB:GGTG_03919"/>
<dbReference type="InterPro" id="IPR011760">
    <property type="entry name" value="PsdUridine_synth_TruD_insert"/>
</dbReference>
<feature type="region of interest" description="Disordered" evidence="3">
    <location>
        <begin position="790"/>
        <end position="809"/>
    </location>
</feature>
<evidence type="ECO:0000256" key="3">
    <source>
        <dbReference type="SAM" id="MobiDB-lite"/>
    </source>
</evidence>
<dbReference type="PANTHER" id="PTHR13326">
    <property type="entry name" value="TRNA PSEUDOURIDINE SYNTHASE D"/>
    <property type="match status" value="1"/>
</dbReference>
<dbReference type="InterPro" id="IPR001656">
    <property type="entry name" value="PsdUridine_synth_TruD"/>
</dbReference>
<dbReference type="AlphaFoldDB" id="J3NRL7"/>
<evidence type="ECO:0000313" key="7">
    <source>
        <dbReference type="Proteomes" id="UP000006039"/>
    </source>
</evidence>
<feature type="region of interest" description="Disordered" evidence="3">
    <location>
        <begin position="732"/>
        <end position="755"/>
    </location>
</feature>
<feature type="region of interest" description="Disordered" evidence="3">
    <location>
        <begin position="69"/>
        <end position="93"/>
    </location>
</feature>